<evidence type="ECO:0000256" key="7">
    <source>
        <dbReference type="ARBA" id="ARBA00023288"/>
    </source>
</evidence>
<dbReference type="Gene3D" id="3.30.300.210">
    <property type="entry name" value="Nutrient germinant receptor protein C, domain 3"/>
    <property type="match status" value="1"/>
</dbReference>
<dbReference type="AlphaFoldDB" id="A0A285D3T8"/>
<evidence type="ECO:0000256" key="5">
    <source>
        <dbReference type="ARBA" id="ARBA00023136"/>
    </source>
</evidence>
<evidence type="ECO:0000256" key="4">
    <source>
        <dbReference type="ARBA" id="ARBA00022729"/>
    </source>
</evidence>
<dbReference type="Proteomes" id="UP000219546">
    <property type="component" value="Unassembled WGS sequence"/>
</dbReference>
<evidence type="ECO:0000256" key="1">
    <source>
        <dbReference type="ARBA" id="ARBA00004635"/>
    </source>
</evidence>
<dbReference type="Pfam" id="PF05504">
    <property type="entry name" value="Spore_GerAC"/>
    <property type="match status" value="1"/>
</dbReference>
<evidence type="ECO:0000313" key="10">
    <source>
        <dbReference type="EMBL" id="SNX74439.1"/>
    </source>
</evidence>
<keyword evidence="5" id="KW-0472">Membrane</keyword>
<feature type="domain" description="Spore germination protein N-terminal" evidence="9">
    <location>
        <begin position="25"/>
        <end position="202"/>
    </location>
</feature>
<gene>
    <name evidence="10" type="ORF">SAMN05877753_10999</name>
</gene>
<evidence type="ECO:0000259" key="9">
    <source>
        <dbReference type="Pfam" id="PF25198"/>
    </source>
</evidence>
<evidence type="ECO:0000256" key="3">
    <source>
        <dbReference type="ARBA" id="ARBA00022544"/>
    </source>
</evidence>
<evidence type="ECO:0000256" key="2">
    <source>
        <dbReference type="ARBA" id="ARBA00007886"/>
    </source>
</evidence>
<accession>A0A285D3T8</accession>
<keyword evidence="3" id="KW-0309">Germination</keyword>
<dbReference type="OrthoDB" id="9816067at2"/>
<comment type="subcellular location">
    <subcellularLocation>
        <location evidence="1">Membrane</location>
        <topology evidence="1">Lipid-anchor</topology>
    </subcellularLocation>
</comment>
<dbReference type="InterPro" id="IPR008844">
    <property type="entry name" value="Spore_GerAC-like"/>
</dbReference>
<organism evidence="10 11">
    <name type="scientific">Bacillus oleivorans</name>
    <dbReference type="NCBI Taxonomy" id="1448271"/>
    <lineage>
        <taxon>Bacteria</taxon>
        <taxon>Bacillati</taxon>
        <taxon>Bacillota</taxon>
        <taxon>Bacilli</taxon>
        <taxon>Bacillales</taxon>
        <taxon>Bacillaceae</taxon>
        <taxon>Bacillus</taxon>
    </lineage>
</organism>
<protein>
    <submittedName>
        <fullName evidence="10">Spore germination protein KC</fullName>
    </submittedName>
</protein>
<feature type="domain" description="Spore germination GerAC-like C-terminal" evidence="8">
    <location>
        <begin position="228"/>
        <end position="392"/>
    </location>
</feature>
<dbReference type="PANTHER" id="PTHR35789:SF1">
    <property type="entry name" value="SPORE GERMINATION PROTEIN B3"/>
    <property type="match status" value="1"/>
</dbReference>
<dbReference type="InterPro" id="IPR046953">
    <property type="entry name" value="Spore_GerAC-like_C"/>
</dbReference>
<keyword evidence="6" id="KW-0564">Palmitate</keyword>
<dbReference type="NCBIfam" id="TIGR02887">
    <property type="entry name" value="spore_ger_x_C"/>
    <property type="match status" value="1"/>
</dbReference>
<evidence type="ECO:0000259" key="8">
    <source>
        <dbReference type="Pfam" id="PF05504"/>
    </source>
</evidence>
<dbReference type="EMBL" id="OAOP01000009">
    <property type="protein sequence ID" value="SNX74439.1"/>
    <property type="molecule type" value="Genomic_DNA"/>
</dbReference>
<dbReference type="GO" id="GO:0009847">
    <property type="term" value="P:spore germination"/>
    <property type="evidence" value="ECO:0007669"/>
    <property type="project" value="InterPro"/>
</dbReference>
<keyword evidence="11" id="KW-1185">Reference proteome</keyword>
<reference evidence="10 11" key="1">
    <citation type="submission" date="2017-08" db="EMBL/GenBank/DDBJ databases">
        <authorList>
            <person name="de Groot N.N."/>
        </authorList>
    </citation>
    <scope>NUCLEOTIDE SEQUENCE [LARGE SCALE GENOMIC DNA]</scope>
    <source>
        <strain evidence="10 11">JC228</strain>
    </source>
</reference>
<proteinExistence type="inferred from homology"/>
<keyword evidence="7" id="KW-0449">Lipoprotein</keyword>
<sequence length="407" mass="45556">MIDRRRFIFLILIMQSLLLSGCWSQKELTDIAFVAALGIDKGEDGKYVGTIQIVNPANVATTGQTGGSQGAPVTVFSSNGDTLTETVRRATAKVSRRLYFTHTNLVVVGEQLAREEGINFLFDAIDRDPEFRTTATVVIAHDANAQDLIKILSIIEKVPANKVIKILESSEKRWGEHINTDVHEVIQGLVSPGKEPVISGFKIKGDAKQGETLENLQQSSPNTRIEANGIGIFKNGKLTDWFEGTTSRGALWVLDKISATAINLDWEEKKEAMVYDLLRQKTEVTASMEKNRPKISIKVRTEGQIGEVAIPIDLNDPTIILKIEKELEKQIKSEIEDAIQRAQENQTDVFGFGESVHRANPNEWKRLKLDWDEVHFPELDTDVTVDVFIRGTELRNKSYISTVENER</sequence>
<evidence type="ECO:0000256" key="6">
    <source>
        <dbReference type="ARBA" id="ARBA00023139"/>
    </source>
</evidence>
<dbReference type="Pfam" id="PF25198">
    <property type="entry name" value="Spore_GerAC_N"/>
    <property type="match status" value="1"/>
</dbReference>
<dbReference type="GO" id="GO:0016020">
    <property type="term" value="C:membrane"/>
    <property type="evidence" value="ECO:0007669"/>
    <property type="project" value="UniProtKB-SubCell"/>
</dbReference>
<comment type="similarity">
    <text evidence="2">Belongs to the GerABKC lipoprotein family.</text>
</comment>
<dbReference type="PROSITE" id="PS51257">
    <property type="entry name" value="PROKAR_LIPOPROTEIN"/>
    <property type="match status" value="1"/>
</dbReference>
<dbReference type="Gene3D" id="6.20.190.10">
    <property type="entry name" value="Nutrient germinant receptor protein C, domain 1"/>
    <property type="match status" value="1"/>
</dbReference>
<dbReference type="InterPro" id="IPR038501">
    <property type="entry name" value="Spore_GerAC_C_sf"/>
</dbReference>
<dbReference type="PANTHER" id="PTHR35789">
    <property type="entry name" value="SPORE GERMINATION PROTEIN B3"/>
    <property type="match status" value="1"/>
</dbReference>
<keyword evidence="4" id="KW-0732">Signal</keyword>
<dbReference type="InterPro" id="IPR057336">
    <property type="entry name" value="GerAC_N"/>
</dbReference>
<name>A0A285D3T8_9BACI</name>
<dbReference type="RefSeq" id="WP_097159945.1">
    <property type="nucleotide sequence ID" value="NZ_JBEPMQ010000009.1"/>
</dbReference>
<evidence type="ECO:0000313" key="11">
    <source>
        <dbReference type="Proteomes" id="UP000219546"/>
    </source>
</evidence>